<gene>
    <name evidence="1" type="ORF">NUW58_g9318</name>
</gene>
<dbReference type="EMBL" id="JAPDGR010003299">
    <property type="protein sequence ID" value="KAJ2971785.1"/>
    <property type="molecule type" value="Genomic_DNA"/>
</dbReference>
<keyword evidence="2" id="KW-1185">Reference proteome</keyword>
<accession>A0ACC1MY61</accession>
<protein>
    <submittedName>
        <fullName evidence="1">Uncharacterized protein</fullName>
    </submittedName>
</protein>
<evidence type="ECO:0000313" key="2">
    <source>
        <dbReference type="Proteomes" id="UP001143856"/>
    </source>
</evidence>
<proteinExistence type="predicted"/>
<reference evidence="1" key="1">
    <citation type="submission" date="2022-10" db="EMBL/GenBank/DDBJ databases">
        <title>Genome Sequence of Xylaria curta.</title>
        <authorList>
            <person name="Buettner E."/>
        </authorList>
    </citation>
    <scope>NUCLEOTIDE SEQUENCE</scope>
    <source>
        <strain evidence="1">Babe10</strain>
    </source>
</reference>
<comment type="caution">
    <text evidence="1">The sequence shown here is derived from an EMBL/GenBank/DDBJ whole genome shotgun (WGS) entry which is preliminary data.</text>
</comment>
<dbReference type="Proteomes" id="UP001143856">
    <property type="component" value="Unassembled WGS sequence"/>
</dbReference>
<evidence type="ECO:0000313" key="1">
    <source>
        <dbReference type="EMBL" id="KAJ2971785.1"/>
    </source>
</evidence>
<organism evidence="1 2">
    <name type="scientific">Xylaria curta</name>
    <dbReference type="NCBI Taxonomy" id="42375"/>
    <lineage>
        <taxon>Eukaryota</taxon>
        <taxon>Fungi</taxon>
        <taxon>Dikarya</taxon>
        <taxon>Ascomycota</taxon>
        <taxon>Pezizomycotina</taxon>
        <taxon>Sordariomycetes</taxon>
        <taxon>Xylariomycetidae</taxon>
        <taxon>Xylariales</taxon>
        <taxon>Xylariaceae</taxon>
        <taxon>Xylaria</taxon>
    </lineage>
</organism>
<name>A0ACC1MY61_9PEZI</name>
<sequence>MPPTSQQQMMPQQQFQQQQQMQQQQQQQNDGGKSDTLKLRLDLNLEVEVTLKARIHGDLTLALLLPPSPVASLLNLGVLDNHESRVAEVSKQLLSPSL</sequence>